<proteinExistence type="predicted"/>
<dbReference type="Proteomes" id="UP000287352">
    <property type="component" value="Unassembled WGS sequence"/>
</dbReference>
<organism evidence="2 3">
    <name type="scientific">Tengunoibacter tsumagoiensis</name>
    <dbReference type="NCBI Taxonomy" id="2014871"/>
    <lineage>
        <taxon>Bacteria</taxon>
        <taxon>Bacillati</taxon>
        <taxon>Chloroflexota</taxon>
        <taxon>Ktedonobacteria</taxon>
        <taxon>Ktedonobacterales</taxon>
        <taxon>Dictyobacteraceae</taxon>
        <taxon>Tengunoibacter</taxon>
    </lineage>
</organism>
<dbReference type="EMBL" id="BIFR01000001">
    <property type="protein sequence ID" value="GCE14355.1"/>
    <property type="molecule type" value="Genomic_DNA"/>
</dbReference>
<keyword evidence="1" id="KW-0812">Transmembrane</keyword>
<name>A0A402A5R0_9CHLR</name>
<reference evidence="3" key="1">
    <citation type="submission" date="2018-12" db="EMBL/GenBank/DDBJ databases">
        <title>Tengunoibacter tsumagoiensis gen. nov., sp. nov., Dictyobacter kobayashii sp. nov., D. alpinus sp. nov., and D. joshuensis sp. nov. and description of Dictyobacteraceae fam. nov. within the order Ktedonobacterales isolated from Tengu-no-mugimeshi.</title>
        <authorList>
            <person name="Wang C.M."/>
            <person name="Zheng Y."/>
            <person name="Sakai Y."/>
            <person name="Toyoda A."/>
            <person name="Minakuchi Y."/>
            <person name="Abe K."/>
            <person name="Yokota A."/>
            <person name="Yabe S."/>
        </authorList>
    </citation>
    <scope>NUCLEOTIDE SEQUENCE [LARGE SCALE GENOMIC DNA]</scope>
    <source>
        <strain evidence="3">Uno3</strain>
    </source>
</reference>
<dbReference type="AlphaFoldDB" id="A0A402A5R0"/>
<keyword evidence="1" id="KW-0472">Membrane</keyword>
<evidence type="ECO:0000313" key="3">
    <source>
        <dbReference type="Proteomes" id="UP000287352"/>
    </source>
</evidence>
<keyword evidence="3" id="KW-1185">Reference proteome</keyword>
<sequence length="224" mass="24952">MNAEEILAQAKREPLENWVIFPLLQSKVIWGTIGWALGFLLGAGLFVLAVPIVIPSNYQNGLISGIFTTLILLIFAFVGAGSLYLMISDLRRLWQANTHLIVITEQDFVKQEGMKIIHVPLADVRYVTARGRAPIDRSVGVEDDATKQLPNIAESMLGFFVGRGFSKSGIEWRKKRMRTPTSLAFMDTRTDKEVTVVTDGSFGDPFLIAAVLKKYTLPPDHPDY</sequence>
<comment type="caution">
    <text evidence="2">The sequence shown here is derived from an EMBL/GenBank/DDBJ whole genome shotgun (WGS) entry which is preliminary data.</text>
</comment>
<gene>
    <name evidence="2" type="ORF">KTT_42140</name>
</gene>
<accession>A0A402A5R0</accession>
<evidence type="ECO:0000313" key="2">
    <source>
        <dbReference type="EMBL" id="GCE14355.1"/>
    </source>
</evidence>
<protein>
    <submittedName>
        <fullName evidence="2">Uncharacterized protein</fullName>
    </submittedName>
</protein>
<feature type="transmembrane region" description="Helical" evidence="1">
    <location>
        <begin position="66"/>
        <end position="87"/>
    </location>
</feature>
<evidence type="ECO:0000256" key="1">
    <source>
        <dbReference type="SAM" id="Phobius"/>
    </source>
</evidence>
<keyword evidence="1" id="KW-1133">Transmembrane helix</keyword>
<feature type="transmembrane region" description="Helical" evidence="1">
    <location>
        <begin position="28"/>
        <end position="54"/>
    </location>
</feature>
<dbReference type="RefSeq" id="WP_126581767.1">
    <property type="nucleotide sequence ID" value="NZ_BIFR01000001.1"/>
</dbReference>
<dbReference type="OrthoDB" id="163402at2"/>